<reference evidence="2 3" key="1">
    <citation type="journal article" date="2012" name="J. Bacteriol.">
        <title>Complete Genome Sequence of Actinobacillus suis H91-0380, a Virulent Serotype O2 Strain.</title>
        <authorList>
            <person name="Macinnes J.I."/>
            <person name="Mackinnon J."/>
            <person name="Bujold A.R."/>
            <person name="Ziebell K."/>
            <person name="Kropinski A.M."/>
            <person name="Nash J.H."/>
        </authorList>
    </citation>
    <scope>NUCLEOTIDE SEQUENCE [LARGE SCALE GENOMIC DNA]</scope>
    <source>
        <strain evidence="2 3">H91-0380</strain>
    </source>
</reference>
<name>K0G5E2_ACTSU</name>
<sequence>MQNKSIINQLSILNLIKNLMAIVCFVRIMRLLLQERLMATLKYQPNKFLGVKMLNPTLFIPLTGITHKIAIAFAIATQFFLKHSRLAIQYFLYQRSRISPFTYTSGQIFKTFYL</sequence>
<dbReference type="HOGENOM" id="CLU_2115784_0_0_6"/>
<protein>
    <submittedName>
        <fullName evidence="2">Uncharacterized protein</fullName>
    </submittedName>
</protein>
<keyword evidence="1" id="KW-1133">Transmembrane helix</keyword>
<accession>K0G5E2</accession>
<gene>
    <name evidence="2" type="ORF">ASU2_07165</name>
</gene>
<proteinExistence type="predicted"/>
<dbReference type="Proteomes" id="UP000006303">
    <property type="component" value="Chromosome"/>
</dbReference>
<organism evidence="2 3">
    <name type="scientific">Actinobacillus suis H91-0380</name>
    <dbReference type="NCBI Taxonomy" id="696748"/>
    <lineage>
        <taxon>Bacteria</taxon>
        <taxon>Pseudomonadati</taxon>
        <taxon>Pseudomonadota</taxon>
        <taxon>Gammaproteobacteria</taxon>
        <taxon>Pasteurellales</taxon>
        <taxon>Pasteurellaceae</taxon>
        <taxon>Actinobacillus</taxon>
    </lineage>
</organism>
<keyword evidence="1" id="KW-0472">Membrane</keyword>
<evidence type="ECO:0000313" key="2">
    <source>
        <dbReference type="EMBL" id="AFU19571.1"/>
    </source>
</evidence>
<evidence type="ECO:0000313" key="3">
    <source>
        <dbReference type="Proteomes" id="UP000006303"/>
    </source>
</evidence>
<dbReference type="AlphaFoldDB" id="K0G5E2"/>
<dbReference type="KEGG" id="asi:ASU2_07165"/>
<dbReference type="EMBL" id="CP003875">
    <property type="protein sequence ID" value="AFU19571.1"/>
    <property type="molecule type" value="Genomic_DNA"/>
</dbReference>
<feature type="transmembrane region" description="Helical" evidence="1">
    <location>
        <begin position="12"/>
        <end position="33"/>
    </location>
</feature>
<keyword evidence="1" id="KW-0812">Transmembrane</keyword>
<feature type="transmembrane region" description="Helical" evidence="1">
    <location>
        <begin position="58"/>
        <end position="81"/>
    </location>
</feature>
<evidence type="ECO:0000256" key="1">
    <source>
        <dbReference type="SAM" id="Phobius"/>
    </source>
</evidence>